<comment type="caution">
    <text evidence="3">The sequence shown here is derived from an EMBL/GenBank/DDBJ whole genome shotgun (WGS) entry which is preliminary data.</text>
</comment>
<dbReference type="InterPro" id="IPR001810">
    <property type="entry name" value="F-box_dom"/>
</dbReference>
<evidence type="ECO:0000313" key="3">
    <source>
        <dbReference type="EMBL" id="KAF4341583.1"/>
    </source>
</evidence>
<feature type="region of interest" description="Disordered" evidence="1">
    <location>
        <begin position="53"/>
        <end position="105"/>
    </location>
</feature>
<gene>
    <name evidence="3" type="ORF">FBEOM_4485</name>
</gene>
<keyword evidence="4" id="KW-1185">Reference proteome</keyword>
<dbReference type="PROSITE" id="PS50181">
    <property type="entry name" value="FBOX"/>
    <property type="match status" value="1"/>
</dbReference>
<dbReference type="OrthoDB" id="40579at2759"/>
<evidence type="ECO:0000313" key="4">
    <source>
        <dbReference type="Proteomes" id="UP000730481"/>
    </source>
</evidence>
<reference evidence="3" key="2">
    <citation type="submission" date="2020-02" db="EMBL/GenBank/DDBJ databases">
        <title>Identification and distribution of gene clusters putatively required for synthesis of sphingolipid metabolism inhibitors in phylogenetically diverse species of the filamentous fungus Fusarium.</title>
        <authorList>
            <person name="Kim H.-S."/>
            <person name="Busman M."/>
            <person name="Brown D.W."/>
            <person name="Divon H."/>
            <person name="Uhlig S."/>
            <person name="Proctor R.H."/>
        </authorList>
    </citation>
    <scope>NUCLEOTIDE SEQUENCE</scope>
    <source>
        <strain evidence="3">NRRL 25174</strain>
    </source>
</reference>
<evidence type="ECO:0000256" key="1">
    <source>
        <dbReference type="SAM" id="MobiDB-lite"/>
    </source>
</evidence>
<evidence type="ECO:0000259" key="2">
    <source>
        <dbReference type="PROSITE" id="PS50181"/>
    </source>
</evidence>
<accession>A0A9P5AMT1</accession>
<dbReference type="Proteomes" id="UP000730481">
    <property type="component" value="Unassembled WGS sequence"/>
</dbReference>
<reference evidence="3" key="1">
    <citation type="journal article" date="2017" name="Mycologia">
        <title>Fusarium algeriense, sp. nov., a novel toxigenic crown rot pathogen of durum wheat from Algeria is nested in the Fusarium burgessii species complex.</title>
        <authorList>
            <person name="Laraba I."/>
            <person name="Keddad A."/>
            <person name="Boureghda H."/>
            <person name="Abdallah N."/>
            <person name="Vaughan M.M."/>
            <person name="Proctor R.H."/>
            <person name="Busman M."/>
            <person name="O'Donnell K."/>
        </authorList>
    </citation>
    <scope>NUCLEOTIDE SEQUENCE</scope>
    <source>
        <strain evidence="3">NRRL 25174</strain>
    </source>
</reference>
<name>A0A9P5AMT1_9HYPO</name>
<feature type="domain" description="F-box" evidence="2">
    <location>
        <begin position="412"/>
        <end position="456"/>
    </location>
</feature>
<dbReference type="EMBL" id="PVQB02000188">
    <property type="protein sequence ID" value="KAF4341583.1"/>
    <property type="molecule type" value="Genomic_DNA"/>
</dbReference>
<feature type="region of interest" description="Disordered" evidence="1">
    <location>
        <begin position="117"/>
        <end position="147"/>
    </location>
</feature>
<organism evidence="3 4">
    <name type="scientific">Fusarium beomiforme</name>
    <dbReference type="NCBI Taxonomy" id="44412"/>
    <lineage>
        <taxon>Eukaryota</taxon>
        <taxon>Fungi</taxon>
        <taxon>Dikarya</taxon>
        <taxon>Ascomycota</taxon>
        <taxon>Pezizomycotina</taxon>
        <taxon>Sordariomycetes</taxon>
        <taxon>Hypocreomycetidae</taxon>
        <taxon>Hypocreales</taxon>
        <taxon>Nectriaceae</taxon>
        <taxon>Fusarium</taxon>
        <taxon>Fusarium burgessii species complex</taxon>
    </lineage>
</organism>
<protein>
    <recommendedName>
        <fullName evidence="2">F-box domain-containing protein</fullName>
    </recommendedName>
</protein>
<feature type="compositionally biased region" description="Acidic residues" evidence="1">
    <location>
        <begin position="71"/>
        <end position="83"/>
    </location>
</feature>
<dbReference type="AlphaFoldDB" id="A0A9P5AMT1"/>
<proteinExistence type="predicted"/>
<sequence>MYSFNCQICGVDMATARIRTPDELPSAAWNFEGADFVGFSVWPYQDEFKDKDCKGCTTVDRGSARPPEEGAWPDEDDEDDPDWTPDAQSFSDEEPLEYHSDWETASAESGIETLAISNGESGSDQEDSHDSKDTPNQYPLSDLYAPPLPERLPHGTWHKGFSYYAGDRKHPQKWPLWCRGPDPDKPLGAVEHVASPSCQSLQGINGHVISVPQMKNCRNVRFLVPKPPGWKPDASDQLLEGSRSNLFCVTGESNGSSMIESRQFRAHHSIYPPRHGLREVTTSWVYIDQGCTKLDEMVLPLPVHSYCLDIYAKLSFRRLGYVNLDGLWHWREIRNMPGCYGLKPGVPERKLKQTYIPRFSRAREQWQWDYPWVHVSGDEWIAANPVEIPGISRVLDSCMDNLGIAKDFKPGASGLLALPAEIIQKILLSLDIVDVESMAKSCRKLFNLTQFTFRDVIVREMPWLWEVLESIEYPTSRDCLPTWDPLCPLGVPPPTLPVGLETEEEEESRWETIIFEDPEMEPVREVVKVLNRQRREEIIAPYHMKLKSLSKDWENFREKVEAWIRGTDTKRDMNWRRLWFMFNPATSPLPGICNRARIWEDREYILENIALAHEVGDINDRHNELKMKISEFVDENSFKMDDPGPDVPEWLYQQ</sequence>